<reference evidence="3 5" key="3">
    <citation type="submission" date="2017-11" db="EMBL/GenBank/DDBJ databases">
        <title>De-novo sequencing of pomegranate (Punica granatum L.) genome.</title>
        <authorList>
            <person name="Akparov Z."/>
            <person name="Amiraslanov A."/>
            <person name="Hajiyeva S."/>
            <person name="Abbasov M."/>
            <person name="Kaur K."/>
            <person name="Hamwieh A."/>
            <person name="Solovyev V."/>
            <person name="Salamov A."/>
            <person name="Braich B."/>
            <person name="Kosarev P."/>
            <person name="Mahmoud A."/>
            <person name="Hajiyev E."/>
            <person name="Babayeva S."/>
            <person name="Izzatullayeva V."/>
            <person name="Mammadov A."/>
            <person name="Mammadov A."/>
            <person name="Sharifova S."/>
            <person name="Ojaghi J."/>
            <person name="Eynullazada K."/>
            <person name="Bayramov B."/>
            <person name="Abdulazimova A."/>
            <person name="Shahmuradov I."/>
        </authorList>
    </citation>
    <scope>NUCLEOTIDE SEQUENCE [LARGE SCALE GENOMIC DNA]</scope>
    <source>
        <strain evidence="3">AG2017</strain>
        <strain evidence="5">cv. AG2017</strain>
        <tissue evidence="3">Leaf</tissue>
    </source>
</reference>
<evidence type="ECO:0000313" key="4">
    <source>
        <dbReference type="Proteomes" id="UP000197138"/>
    </source>
</evidence>
<proteinExistence type="predicted"/>
<feature type="region of interest" description="Disordered" evidence="1">
    <location>
        <begin position="469"/>
        <end position="542"/>
    </location>
</feature>
<gene>
    <name evidence="2" type="ORF">CDL15_Pgr006636</name>
    <name evidence="3" type="ORF">CRG98_046197</name>
</gene>
<feature type="region of interest" description="Disordered" evidence="1">
    <location>
        <begin position="115"/>
        <end position="394"/>
    </location>
</feature>
<reference evidence="4" key="1">
    <citation type="journal article" date="2017" name="Plant J.">
        <title>The pomegranate (Punica granatum L.) genome and the genomics of punicalagin biosynthesis.</title>
        <authorList>
            <person name="Qin G."/>
            <person name="Xu C."/>
            <person name="Ming R."/>
            <person name="Tang H."/>
            <person name="Guyot R."/>
            <person name="Kramer E.M."/>
            <person name="Hu Y."/>
            <person name="Yi X."/>
            <person name="Qi Y."/>
            <person name="Xu X."/>
            <person name="Gao Z."/>
            <person name="Pan H."/>
            <person name="Jian J."/>
            <person name="Tian Y."/>
            <person name="Yue Z."/>
            <person name="Xu Y."/>
        </authorList>
    </citation>
    <scope>NUCLEOTIDE SEQUENCE [LARGE SCALE GENOMIC DNA]</scope>
    <source>
        <strain evidence="4">cv. Dabenzi</strain>
    </source>
</reference>
<dbReference type="AlphaFoldDB" id="A0A218X7G0"/>
<feature type="compositionally biased region" description="Low complexity" evidence="1">
    <location>
        <begin position="53"/>
        <end position="67"/>
    </location>
</feature>
<dbReference type="Proteomes" id="UP000233551">
    <property type="component" value="Unassembled WGS sequence"/>
</dbReference>
<dbReference type="Proteomes" id="UP000197138">
    <property type="component" value="Unassembled WGS sequence"/>
</dbReference>
<evidence type="ECO:0000313" key="3">
    <source>
        <dbReference type="EMBL" id="PKI33412.1"/>
    </source>
</evidence>
<feature type="compositionally biased region" description="Polar residues" evidence="1">
    <location>
        <begin position="532"/>
        <end position="542"/>
    </location>
</feature>
<sequence length="542" mass="58542">MENDGTSLSLPANFVTIKDLQERWLKRRQEQQQQQQLEAEKQESGKDEETKQARQQQPESRSRSQPPHTSGHVQTDRGAGKLGRIGWEPPRAYFSRLGGSGRWWSDKEGRIIAKAEENRVGTGADGAELCETSGSSRKGFRKKPASKSHSLVNENAVEAEGAGVDGPREEADGENSPLMKAEKDESRPKSNGALGGKGVKEAIGGTQKPSKGTPRRRVSSSKGVQDKFRPESSSSLVEKGMGKEQMDGVADVPPEEAAKEGSFSRKSRRPSSKSKSKRAVVENGEVAAEDGQAQPEGAPGEGPSSKKDMRGRSGSKNKGKVVKNGFAAAAGDGEAAAAGDGEAPAEGAVGESVPLRKDTRVESRSKNKNIVKEDQVEMAEVSSSEGIKDGNGTENRSTFVQLKMAGGDGLVLPEEAAKESAQTRKSGKKCWKSKSEKDVSVGSKLMEVEAGQGIRDVVGVNMAPEVEWRPRHMSTEDNDRKGELGRPIRMEDRRYRRDSHGRSKGRKDVRKQISCETVWVKKGETATGGASRHSSASLEWLD</sequence>
<evidence type="ECO:0000256" key="1">
    <source>
        <dbReference type="SAM" id="MobiDB-lite"/>
    </source>
</evidence>
<feature type="compositionally biased region" description="Basic and acidic residues" evidence="1">
    <location>
        <begin position="354"/>
        <end position="375"/>
    </location>
</feature>
<feature type="compositionally biased region" description="Low complexity" evidence="1">
    <location>
        <begin position="322"/>
        <end position="351"/>
    </location>
</feature>
<evidence type="ECO:0000313" key="5">
    <source>
        <dbReference type="Proteomes" id="UP000233551"/>
    </source>
</evidence>
<accession>A0A218X7G0</accession>
<organism evidence="2 4">
    <name type="scientific">Punica granatum</name>
    <name type="common">Pomegranate</name>
    <dbReference type="NCBI Taxonomy" id="22663"/>
    <lineage>
        <taxon>Eukaryota</taxon>
        <taxon>Viridiplantae</taxon>
        <taxon>Streptophyta</taxon>
        <taxon>Embryophyta</taxon>
        <taxon>Tracheophyta</taxon>
        <taxon>Spermatophyta</taxon>
        <taxon>Magnoliopsida</taxon>
        <taxon>eudicotyledons</taxon>
        <taxon>Gunneridae</taxon>
        <taxon>Pentapetalae</taxon>
        <taxon>rosids</taxon>
        <taxon>malvids</taxon>
        <taxon>Myrtales</taxon>
        <taxon>Lythraceae</taxon>
        <taxon>Punica</taxon>
    </lineage>
</organism>
<feature type="compositionally biased region" description="Basic and acidic residues" evidence="1">
    <location>
        <begin position="469"/>
        <end position="501"/>
    </location>
</feature>
<name>A0A218X7G0_PUNGR</name>
<feature type="compositionally biased region" description="Basic residues" evidence="1">
    <location>
        <begin position="265"/>
        <end position="278"/>
    </location>
</feature>
<dbReference type="EMBL" id="PGOL01006633">
    <property type="protein sequence ID" value="PKI33412.1"/>
    <property type="molecule type" value="Genomic_DNA"/>
</dbReference>
<reference evidence="2" key="2">
    <citation type="submission" date="2017-06" db="EMBL/GenBank/DDBJ databases">
        <title>The pomegranate genome and the genomics of punicalagin biosynthesis.</title>
        <authorList>
            <person name="Xu C."/>
        </authorList>
    </citation>
    <scope>NUCLEOTIDE SEQUENCE [LARGE SCALE GENOMIC DNA]</scope>
    <source>
        <tissue evidence="2">Fresh leaf</tissue>
    </source>
</reference>
<protein>
    <submittedName>
        <fullName evidence="2">Uncharacterized protein</fullName>
    </submittedName>
</protein>
<feature type="region of interest" description="Disordered" evidence="1">
    <location>
        <begin position="26"/>
        <end position="100"/>
    </location>
</feature>
<keyword evidence="5" id="KW-1185">Reference proteome</keyword>
<evidence type="ECO:0000313" key="2">
    <source>
        <dbReference type="EMBL" id="OWM80606.1"/>
    </source>
</evidence>
<dbReference type="GeneID" id="116192013"/>
<feature type="compositionally biased region" description="Basic and acidic residues" evidence="1">
    <location>
        <begin position="38"/>
        <end position="52"/>
    </location>
</feature>
<feature type="region of interest" description="Disordered" evidence="1">
    <location>
        <begin position="416"/>
        <end position="444"/>
    </location>
</feature>
<comment type="caution">
    <text evidence="2">The sequence shown here is derived from an EMBL/GenBank/DDBJ whole genome shotgun (WGS) entry which is preliminary data.</text>
</comment>
<dbReference type="EMBL" id="MTKT01002214">
    <property type="protein sequence ID" value="OWM80606.1"/>
    <property type="molecule type" value="Genomic_DNA"/>
</dbReference>